<organism evidence="1 2">
    <name type="scientific">Lipomyces orientalis</name>
    <dbReference type="NCBI Taxonomy" id="1233043"/>
    <lineage>
        <taxon>Eukaryota</taxon>
        <taxon>Fungi</taxon>
        <taxon>Dikarya</taxon>
        <taxon>Ascomycota</taxon>
        <taxon>Saccharomycotina</taxon>
        <taxon>Lipomycetes</taxon>
        <taxon>Lipomycetales</taxon>
        <taxon>Lipomycetaceae</taxon>
        <taxon>Lipomyces</taxon>
    </lineage>
</organism>
<accession>A0ACC3TDM3</accession>
<evidence type="ECO:0000313" key="2">
    <source>
        <dbReference type="Proteomes" id="UP001489719"/>
    </source>
</evidence>
<sequence length="307" mass="34559">MWLAVILNLSDKLIVVVGGTSGIGESTARAFAQHTFSPLIYLIGRNKEQASKIAREIHQDNQNCNVIFLKKDVCGLRAVDEACREIQASEEEVNLLFLSPGISRGGEETQEGLDKKLSLHYYSRMHFIVNLLPQLAEGSQTLIESCERPLILEGLPLKWNYSLCNCAVHAITMTSLSMEVLARAHPSTSFIHTYPGIVNTNLTRDMRTVAHLTTKALLSVACRWIVPLQESGQRHLNTYLYLRFPCSPKYDEVELDTMAAYLLDHRGFPRQNLKLLKEYLANGNAEKVWKHTVDTFAKVCGDRPESE</sequence>
<dbReference type="EMBL" id="MU970235">
    <property type="protein sequence ID" value="KAK9319060.1"/>
    <property type="molecule type" value="Genomic_DNA"/>
</dbReference>
<name>A0ACC3TDM3_9ASCO</name>
<proteinExistence type="predicted"/>
<protein>
    <submittedName>
        <fullName evidence="1">Oxidoreductase andH</fullName>
    </submittedName>
</protein>
<gene>
    <name evidence="1" type="ORF">V1517DRAFT_355390</name>
</gene>
<comment type="caution">
    <text evidence="1">The sequence shown here is derived from an EMBL/GenBank/DDBJ whole genome shotgun (WGS) entry which is preliminary data.</text>
</comment>
<reference evidence="2" key="1">
    <citation type="journal article" date="2024" name="Front. Bioeng. Biotechnol.">
        <title>Genome-scale model development and genomic sequencing of the oleaginous clade Lipomyces.</title>
        <authorList>
            <person name="Czajka J.J."/>
            <person name="Han Y."/>
            <person name="Kim J."/>
            <person name="Mondo S.J."/>
            <person name="Hofstad B.A."/>
            <person name="Robles A."/>
            <person name="Haridas S."/>
            <person name="Riley R."/>
            <person name="LaButti K."/>
            <person name="Pangilinan J."/>
            <person name="Andreopoulos W."/>
            <person name="Lipzen A."/>
            <person name="Yan J."/>
            <person name="Wang M."/>
            <person name="Ng V."/>
            <person name="Grigoriev I.V."/>
            <person name="Spatafora J.W."/>
            <person name="Magnuson J.K."/>
            <person name="Baker S.E."/>
            <person name="Pomraning K.R."/>
        </authorList>
    </citation>
    <scope>NUCLEOTIDE SEQUENCE [LARGE SCALE GENOMIC DNA]</scope>
    <source>
        <strain evidence="2">CBS 10300</strain>
    </source>
</reference>
<keyword evidence="2" id="KW-1185">Reference proteome</keyword>
<dbReference type="Proteomes" id="UP001489719">
    <property type="component" value="Unassembled WGS sequence"/>
</dbReference>
<evidence type="ECO:0000313" key="1">
    <source>
        <dbReference type="EMBL" id="KAK9319060.1"/>
    </source>
</evidence>